<reference evidence="2 3" key="1">
    <citation type="journal article" date="2021" name="J. Hered.">
        <title>A chromosome-level genome assembly of the parasitoid wasp, Cotesia glomerata (Hymenoptera: Braconidae).</title>
        <authorList>
            <person name="Pinto B.J."/>
            <person name="Weis J.J."/>
            <person name="Gamble T."/>
            <person name="Ode P.J."/>
            <person name="Paul R."/>
            <person name="Zaspel J.M."/>
        </authorList>
    </citation>
    <scope>NUCLEOTIDE SEQUENCE [LARGE SCALE GENOMIC DNA]</scope>
    <source>
        <strain evidence="2">CgM1</strain>
    </source>
</reference>
<gene>
    <name evidence="2" type="ORF">KQX54_020490</name>
</gene>
<evidence type="ECO:0000313" key="3">
    <source>
        <dbReference type="Proteomes" id="UP000826195"/>
    </source>
</evidence>
<keyword evidence="1" id="KW-0812">Transmembrane</keyword>
<organism evidence="2 3">
    <name type="scientific">Cotesia glomerata</name>
    <name type="common">Lepidopteran parasitic wasp</name>
    <name type="synonym">Apanteles glomeratus</name>
    <dbReference type="NCBI Taxonomy" id="32391"/>
    <lineage>
        <taxon>Eukaryota</taxon>
        <taxon>Metazoa</taxon>
        <taxon>Ecdysozoa</taxon>
        <taxon>Arthropoda</taxon>
        <taxon>Hexapoda</taxon>
        <taxon>Insecta</taxon>
        <taxon>Pterygota</taxon>
        <taxon>Neoptera</taxon>
        <taxon>Endopterygota</taxon>
        <taxon>Hymenoptera</taxon>
        <taxon>Apocrita</taxon>
        <taxon>Ichneumonoidea</taxon>
        <taxon>Braconidae</taxon>
        <taxon>Microgastrinae</taxon>
        <taxon>Cotesia</taxon>
    </lineage>
</organism>
<keyword evidence="1" id="KW-0472">Membrane</keyword>
<name>A0AAV7J5R5_COTGL</name>
<proteinExistence type="predicted"/>
<keyword evidence="3" id="KW-1185">Reference proteome</keyword>
<comment type="caution">
    <text evidence="2">The sequence shown here is derived from an EMBL/GenBank/DDBJ whole genome shotgun (WGS) entry which is preliminary data.</text>
</comment>
<keyword evidence="1" id="KW-1133">Transmembrane helix</keyword>
<sequence>MKISGVEASVPLLGAMAPRCIVKQATVKRCVAALLLVSVASIFYYTHYVISTPLSRSMCFPSFSREIELWHGGDEKANTRLVAWPTERRILAGMLAAISC</sequence>
<evidence type="ECO:0000256" key="1">
    <source>
        <dbReference type="SAM" id="Phobius"/>
    </source>
</evidence>
<dbReference type="EMBL" id="JAHXZJ010000001">
    <property type="protein sequence ID" value="KAH0568345.1"/>
    <property type="molecule type" value="Genomic_DNA"/>
</dbReference>
<dbReference type="AlphaFoldDB" id="A0AAV7J5R5"/>
<feature type="transmembrane region" description="Helical" evidence="1">
    <location>
        <begin position="31"/>
        <end position="50"/>
    </location>
</feature>
<evidence type="ECO:0000313" key="2">
    <source>
        <dbReference type="EMBL" id="KAH0568345.1"/>
    </source>
</evidence>
<protein>
    <submittedName>
        <fullName evidence="2">Uncharacterized protein</fullName>
    </submittedName>
</protein>
<dbReference type="Proteomes" id="UP000826195">
    <property type="component" value="Unassembled WGS sequence"/>
</dbReference>
<accession>A0AAV7J5R5</accession>